<dbReference type="Pfam" id="PF00893">
    <property type="entry name" value="Multi_Drug_Res"/>
    <property type="match status" value="1"/>
</dbReference>
<reference evidence="11 13" key="3">
    <citation type="submission" date="2020-04" db="EMBL/GenBank/DDBJ databases">
        <title>Ralstonia insidiosa genome sequencing and assembly.</title>
        <authorList>
            <person name="Martins R.C.R."/>
            <person name="Perdigao-Neto L.V."/>
            <person name="Levin A.S.S."/>
            <person name="Costa S.F."/>
        </authorList>
    </citation>
    <scope>NUCLEOTIDE SEQUENCE [LARGE SCALE GENOMIC DNA]</scope>
    <source>
        <strain evidence="11 13">5047</strain>
    </source>
</reference>
<dbReference type="EMBL" id="CP016022">
    <property type="protein sequence ID" value="ANJ73019.1"/>
    <property type="molecule type" value="Genomic_DNA"/>
</dbReference>
<dbReference type="GeneID" id="61526609"/>
<evidence type="ECO:0000256" key="7">
    <source>
        <dbReference type="ARBA" id="ARBA00038032"/>
    </source>
</evidence>
<dbReference type="GO" id="GO:0022857">
    <property type="term" value="F:transmembrane transporter activity"/>
    <property type="evidence" value="ECO:0007669"/>
    <property type="project" value="InterPro"/>
</dbReference>
<evidence type="ECO:0000256" key="2">
    <source>
        <dbReference type="ARBA" id="ARBA00022448"/>
    </source>
</evidence>
<keyword evidence="6 9" id="KW-0472">Membrane</keyword>
<keyword evidence="4 8" id="KW-0812">Transmembrane</keyword>
<comment type="similarity">
    <text evidence="7 8">Belongs to the drug/metabolite transporter (DMT) superfamily. Small multidrug resistance (SMR) (TC 2.A.7.1) family.</text>
</comment>
<protein>
    <submittedName>
        <fullName evidence="11">Multidrug efflux SMR transporter</fullName>
    </submittedName>
</protein>
<dbReference type="GO" id="GO:0005886">
    <property type="term" value="C:plasma membrane"/>
    <property type="evidence" value="ECO:0007669"/>
    <property type="project" value="UniProtKB-SubCell"/>
</dbReference>
<evidence type="ECO:0000313" key="13">
    <source>
        <dbReference type="Proteomes" id="UP000575469"/>
    </source>
</evidence>
<feature type="transmembrane region" description="Helical" evidence="9">
    <location>
        <begin position="85"/>
        <end position="103"/>
    </location>
</feature>
<dbReference type="Gene3D" id="1.10.3730.20">
    <property type="match status" value="1"/>
</dbReference>
<dbReference type="RefSeq" id="WP_064804097.1">
    <property type="nucleotide sequence ID" value="NZ_CP016022.1"/>
</dbReference>
<dbReference type="PANTHER" id="PTHR30561:SF1">
    <property type="entry name" value="MULTIDRUG TRANSPORTER EMRE"/>
    <property type="match status" value="1"/>
</dbReference>
<sequence length="108" mass="11270">MNPWLLLAGTIVSEVIGTLCLKLSDGFSKPLWIIGTAICYGLAFWGLAIVMKRIDMSITYAVWSGVGTVLTAVVGILLFKEGVSMAKLSGIGMVVGGVVLLNVSGASH</sequence>
<evidence type="ECO:0000256" key="3">
    <source>
        <dbReference type="ARBA" id="ARBA00022475"/>
    </source>
</evidence>
<organism evidence="10 12">
    <name type="scientific">Ralstonia insidiosa</name>
    <dbReference type="NCBI Taxonomy" id="190721"/>
    <lineage>
        <taxon>Bacteria</taxon>
        <taxon>Pseudomonadati</taxon>
        <taxon>Pseudomonadota</taxon>
        <taxon>Betaproteobacteria</taxon>
        <taxon>Burkholderiales</taxon>
        <taxon>Burkholderiaceae</taxon>
        <taxon>Ralstonia</taxon>
    </lineage>
</organism>
<dbReference type="FunFam" id="1.10.3730.20:FF:000001">
    <property type="entry name" value="Quaternary ammonium compound resistance transporter SugE"/>
    <property type="match status" value="1"/>
</dbReference>
<accession>A0A191ZY17</accession>
<dbReference type="STRING" id="190721.ACS15_2404"/>
<evidence type="ECO:0000256" key="8">
    <source>
        <dbReference type="RuleBase" id="RU003942"/>
    </source>
</evidence>
<keyword evidence="5 9" id="KW-1133">Transmembrane helix</keyword>
<dbReference type="EMBL" id="JABBZM010000008">
    <property type="protein sequence ID" value="NMV38409.1"/>
    <property type="molecule type" value="Genomic_DNA"/>
</dbReference>
<keyword evidence="3" id="KW-1003">Cell membrane</keyword>
<gene>
    <name evidence="10" type="ORF">A9Y76_11315</name>
    <name evidence="11" type="ORF">HGR00_10890</name>
</gene>
<keyword evidence="2" id="KW-0813">Transport</keyword>
<evidence type="ECO:0000256" key="1">
    <source>
        <dbReference type="ARBA" id="ARBA00004651"/>
    </source>
</evidence>
<evidence type="ECO:0000256" key="6">
    <source>
        <dbReference type="ARBA" id="ARBA00023136"/>
    </source>
</evidence>
<comment type="subcellular location">
    <subcellularLocation>
        <location evidence="1 8">Cell membrane</location>
        <topology evidence="1 8">Multi-pass membrane protein</topology>
    </subcellularLocation>
</comment>
<feature type="transmembrane region" description="Helical" evidence="9">
    <location>
        <begin position="33"/>
        <end position="51"/>
    </location>
</feature>
<dbReference type="SUPFAM" id="SSF103481">
    <property type="entry name" value="Multidrug resistance efflux transporter EmrE"/>
    <property type="match status" value="1"/>
</dbReference>
<dbReference type="InterPro" id="IPR037185">
    <property type="entry name" value="EmrE-like"/>
</dbReference>
<evidence type="ECO:0000256" key="5">
    <source>
        <dbReference type="ARBA" id="ARBA00022989"/>
    </source>
</evidence>
<evidence type="ECO:0000313" key="11">
    <source>
        <dbReference type="EMBL" id="NMV38409.1"/>
    </source>
</evidence>
<proteinExistence type="inferred from homology"/>
<dbReference type="PANTHER" id="PTHR30561">
    <property type="entry name" value="SMR FAMILY PROTON-DEPENDENT DRUG EFFLUX TRANSPORTER SUGE"/>
    <property type="match status" value="1"/>
</dbReference>
<dbReference type="Proteomes" id="UP000575469">
    <property type="component" value="Unassembled WGS sequence"/>
</dbReference>
<dbReference type="InterPro" id="IPR000390">
    <property type="entry name" value="Small_drug/metabolite_transptr"/>
</dbReference>
<evidence type="ECO:0000313" key="12">
    <source>
        <dbReference type="Proteomes" id="UP000078572"/>
    </source>
</evidence>
<evidence type="ECO:0000313" key="10">
    <source>
        <dbReference type="EMBL" id="ANJ73019.1"/>
    </source>
</evidence>
<dbReference type="Proteomes" id="UP000078572">
    <property type="component" value="Chromosome 1"/>
</dbReference>
<name>A0A191ZY17_9RALS</name>
<dbReference type="AlphaFoldDB" id="A0A191ZY17"/>
<evidence type="ECO:0000256" key="4">
    <source>
        <dbReference type="ARBA" id="ARBA00022692"/>
    </source>
</evidence>
<reference evidence="12" key="1">
    <citation type="submission" date="2016-06" db="EMBL/GenBank/DDBJ databases">
        <authorList>
            <person name="Xu Y."/>
            <person name="Nagy A."/>
            <person name="Yan X."/>
            <person name="Kim S.W."/>
            <person name="Haley B."/>
            <person name="Liu N.T."/>
            <person name="Nou X."/>
        </authorList>
    </citation>
    <scope>NUCLEOTIDE SEQUENCE [LARGE SCALE GENOMIC DNA]</scope>
    <source>
        <strain evidence="12">ATCC 49129</strain>
    </source>
</reference>
<reference evidence="10" key="2">
    <citation type="submission" date="2016-06" db="EMBL/GenBank/DDBJ databases">
        <authorList>
            <person name="Kjaerup R.B."/>
            <person name="Dalgaard T.S."/>
            <person name="Juul-Madsen H.R."/>
        </authorList>
    </citation>
    <scope>NUCLEOTIDE SEQUENCE [LARGE SCALE GENOMIC DNA]</scope>
    <source>
        <strain evidence="10">ATCC 49129</strain>
    </source>
</reference>
<feature type="transmembrane region" description="Helical" evidence="9">
    <location>
        <begin position="58"/>
        <end position="79"/>
    </location>
</feature>
<keyword evidence="12" id="KW-1185">Reference proteome</keyword>
<dbReference type="InterPro" id="IPR045324">
    <property type="entry name" value="Small_multidrug_res"/>
</dbReference>
<dbReference type="GO" id="GO:1990961">
    <property type="term" value="P:xenobiotic detoxification by transmembrane export across the plasma membrane"/>
    <property type="evidence" value="ECO:0007669"/>
    <property type="project" value="UniProtKB-ARBA"/>
</dbReference>
<dbReference type="OrthoDB" id="9808638at2"/>
<evidence type="ECO:0000256" key="9">
    <source>
        <dbReference type="SAM" id="Phobius"/>
    </source>
</evidence>